<dbReference type="Proteomes" id="UP000177838">
    <property type="component" value="Unassembled WGS sequence"/>
</dbReference>
<dbReference type="EMBL" id="MHTK01000004">
    <property type="protein sequence ID" value="OHA59912.1"/>
    <property type="molecule type" value="Genomic_DNA"/>
</dbReference>
<evidence type="ECO:0000313" key="2">
    <source>
        <dbReference type="Proteomes" id="UP000177838"/>
    </source>
</evidence>
<proteinExistence type="predicted"/>
<organism evidence="1 2">
    <name type="scientific">Candidatus Vogelbacteria bacterium RIFOXYD1_FULL_46_19</name>
    <dbReference type="NCBI Taxonomy" id="1802439"/>
    <lineage>
        <taxon>Bacteria</taxon>
        <taxon>Candidatus Vogeliibacteriota</taxon>
    </lineage>
</organism>
<evidence type="ECO:0000313" key="1">
    <source>
        <dbReference type="EMBL" id="OHA59912.1"/>
    </source>
</evidence>
<reference evidence="1 2" key="1">
    <citation type="journal article" date="2016" name="Nat. Commun.">
        <title>Thousands of microbial genomes shed light on interconnected biogeochemical processes in an aquifer system.</title>
        <authorList>
            <person name="Anantharaman K."/>
            <person name="Brown C.T."/>
            <person name="Hug L.A."/>
            <person name="Sharon I."/>
            <person name="Castelle C.J."/>
            <person name="Probst A.J."/>
            <person name="Thomas B.C."/>
            <person name="Singh A."/>
            <person name="Wilkins M.J."/>
            <person name="Karaoz U."/>
            <person name="Brodie E.L."/>
            <person name="Williams K.H."/>
            <person name="Hubbard S.S."/>
            <person name="Banfield J.F."/>
        </authorList>
    </citation>
    <scope>NUCLEOTIDE SEQUENCE [LARGE SCALE GENOMIC DNA]</scope>
</reference>
<sequence>MKSLYIVLARHQVDLDQWLWGAEDSGLLDEEFVLVVPSSPAYADLGVILAGELEPLETACYENILDEEGLMELVRALYAVYRHNETFVVVVVDRDLGLGLFEQLASRLGFPKVIPWVDLKPGKAWSLHREDLAARAQNFP</sequence>
<comment type="caution">
    <text evidence="1">The sequence shown here is derived from an EMBL/GenBank/DDBJ whole genome shotgun (WGS) entry which is preliminary data.</text>
</comment>
<name>A0A1G2QIU5_9BACT</name>
<gene>
    <name evidence="1" type="ORF">A2589_02635</name>
</gene>
<protein>
    <submittedName>
        <fullName evidence="1">Uncharacterized protein</fullName>
    </submittedName>
</protein>
<dbReference type="AlphaFoldDB" id="A0A1G2QIU5"/>
<accession>A0A1G2QIU5</accession>